<keyword evidence="3" id="KW-1185">Reference proteome</keyword>
<sequence length="153" mass="17879">MRATKCRQQEAQQLNQKGKEEVGREKRVCNTKVFFELRKGSSIPVEVQRNKIGKITEFNIKFSDFAAVVCASQEPDGAATNTCLVRPLSFSNYKGKRERRVGHRKWKVKKLQQDRRSKLCTRRTRKEQFKNTVRWQRGDTMKLGDLRDGEDES</sequence>
<evidence type="ECO:0000313" key="2">
    <source>
        <dbReference type="EMBL" id="KAK6633459.1"/>
    </source>
</evidence>
<dbReference type="Proteomes" id="UP001359485">
    <property type="component" value="Unassembled WGS sequence"/>
</dbReference>
<reference evidence="2 3" key="1">
    <citation type="submission" date="2023-09" db="EMBL/GenBank/DDBJ databases">
        <title>Genomes of two closely related lineages of the louse Polyplax serrata with different host specificities.</title>
        <authorList>
            <person name="Martinu J."/>
            <person name="Tarabai H."/>
            <person name="Stefka J."/>
            <person name="Hypsa V."/>
        </authorList>
    </citation>
    <scope>NUCLEOTIDE SEQUENCE [LARGE SCALE GENOMIC DNA]</scope>
    <source>
        <strain evidence="2">98ZLc_SE</strain>
    </source>
</reference>
<protein>
    <submittedName>
        <fullName evidence="2">Uncharacterized protein</fullName>
    </submittedName>
</protein>
<organism evidence="2 3">
    <name type="scientific">Polyplax serrata</name>
    <name type="common">Common mouse louse</name>
    <dbReference type="NCBI Taxonomy" id="468196"/>
    <lineage>
        <taxon>Eukaryota</taxon>
        <taxon>Metazoa</taxon>
        <taxon>Ecdysozoa</taxon>
        <taxon>Arthropoda</taxon>
        <taxon>Hexapoda</taxon>
        <taxon>Insecta</taxon>
        <taxon>Pterygota</taxon>
        <taxon>Neoptera</taxon>
        <taxon>Paraneoptera</taxon>
        <taxon>Psocodea</taxon>
        <taxon>Troctomorpha</taxon>
        <taxon>Phthiraptera</taxon>
        <taxon>Anoplura</taxon>
        <taxon>Polyplacidae</taxon>
        <taxon>Polyplax</taxon>
    </lineage>
</organism>
<comment type="caution">
    <text evidence="2">The sequence shown here is derived from an EMBL/GenBank/DDBJ whole genome shotgun (WGS) entry which is preliminary data.</text>
</comment>
<evidence type="ECO:0000256" key="1">
    <source>
        <dbReference type="SAM" id="MobiDB-lite"/>
    </source>
</evidence>
<proteinExistence type="predicted"/>
<accession>A0ABR1B1S3</accession>
<feature type="region of interest" description="Disordered" evidence="1">
    <location>
        <begin position="1"/>
        <end position="21"/>
    </location>
</feature>
<evidence type="ECO:0000313" key="3">
    <source>
        <dbReference type="Proteomes" id="UP001359485"/>
    </source>
</evidence>
<dbReference type="EMBL" id="JAWJWF010000004">
    <property type="protein sequence ID" value="KAK6633459.1"/>
    <property type="molecule type" value="Genomic_DNA"/>
</dbReference>
<name>A0ABR1B1S3_POLSC</name>
<gene>
    <name evidence="2" type="ORF">RUM44_004066</name>
</gene>